<feature type="transmembrane region" description="Helical" evidence="12">
    <location>
        <begin position="355"/>
        <end position="380"/>
    </location>
</feature>
<feature type="transmembrane region" description="Helical" evidence="12">
    <location>
        <begin position="456"/>
        <end position="480"/>
    </location>
</feature>
<evidence type="ECO:0000256" key="8">
    <source>
        <dbReference type="ARBA" id="ARBA00023065"/>
    </source>
</evidence>
<keyword evidence="6 12" id="KW-1133">Transmembrane helix</keyword>
<feature type="transmembrane region" description="Helical" evidence="12">
    <location>
        <begin position="206"/>
        <end position="224"/>
    </location>
</feature>
<evidence type="ECO:0008006" key="15">
    <source>
        <dbReference type="Google" id="ProtNLM"/>
    </source>
</evidence>
<feature type="transmembrane region" description="Helical" evidence="12">
    <location>
        <begin position="100"/>
        <end position="122"/>
    </location>
</feature>
<dbReference type="GO" id="GO:0005886">
    <property type="term" value="C:plasma membrane"/>
    <property type="evidence" value="ECO:0007669"/>
    <property type="project" value="UniProtKB-SubCell"/>
</dbReference>
<comment type="subcellular location">
    <subcellularLocation>
        <location evidence="1">Cell membrane</location>
        <topology evidence="1">Multi-pass membrane protein</topology>
    </subcellularLocation>
</comment>
<comment type="similarity">
    <text evidence="2 11">Belongs to the sodium:solute symporter (SSF) (TC 2.A.21) family.</text>
</comment>
<keyword evidence="8" id="KW-0406">Ion transport</keyword>
<dbReference type="InterPro" id="IPR051163">
    <property type="entry name" value="Sodium:Solute_Symporter_SSF"/>
</dbReference>
<dbReference type="Gene3D" id="1.20.1730.10">
    <property type="entry name" value="Sodium/glucose cotransporter"/>
    <property type="match status" value="1"/>
</dbReference>
<evidence type="ECO:0000313" key="13">
    <source>
        <dbReference type="EMBL" id="KAK6623432.1"/>
    </source>
</evidence>
<name>A0AAN8S8G5_POLSC</name>
<feature type="transmembrane region" description="Helical" evidence="12">
    <location>
        <begin position="70"/>
        <end position="88"/>
    </location>
</feature>
<dbReference type="PROSITE" id="PS50283">
    <property type="entry name" value="NA_SOLUT_SYMP_3"/>
    <property type="match status" value="1"/>
</dbReference>
<feature type="transmembrane region" description="Helical" evidence="12">
    <location>
        <begin position="142"/>
        <end position="163"/>
    </location>
</feature>
<comment type="caution">
    <text evidence="13">The sequence shown here is derived from an EMBL/GenBank/DDBJ whole genome shotgun (WGS) entry which is preliminary data.</text>
</comment>
<dbReference type="GO" id="GO:0006814">
    <property type="term" value="P:sodium ion transport"/>
    <property type="evidence" value="ECO:0007669"/>
    <property type="project" value="UniProtKB-KW"/>
</dbReference>
<feature type="transmembrane region" description="Helical" evidence="12">
    <location>
        <begin position="401"/>
        <end position="422"/>
    </location>
</feature>
<evidence type="ECO:0000256" key="3">
    <source>
        <dbReference type="ARBA" id="ARBA00022448"/>
    </source>
</evidence>
<dbReference type="CDD" id="cd11492">
    <property type="entry name" value="SLC5sbd_NIS-SMVT"/>
    <property type="match status" value="1"/>
</dbReference>
<feature type="transmembrane region" description="Helical" evidence="12">
    <location>
        <begin position="255"/>
        <end position="274"/>
    </location>
</feature>
<proteinExistence type="inferred from homology"/>
<dbReference type="InterPro" id="IPR001734">
    <property type="entry name" value="Na/solute_symporter"/>
</dbReference>
<gene>
    <name evidence="13" type="ORF">RUM43_009284</name>
</gene>
<dbReference type="Proteomes" id="UP001372834">
    <property type="component" value="Unassembled WGS sequence"/>
</dbReference>
<evidence type="ECO:0000256" key="12">
    <source>
        <dbReference type="SAM" id="Phobius"/>
    </source>
</evidence>
<dbReference type="InterPro" id="IPR038377">
    <property type="entry name" value="Na/Glc_symporter_sf"/>
</dbReference>
<feature type="transmembrane region" description="Helical" evidence="12">
    <location>
        <begin position="16"/>
        <end position="35"/>
    </location>
</feature>
<evidence type="ECO:0000256" key="4">
    <source>
        <dbReference type="ARBA" id="ARBA00022475"/>
    </source>
</evidence>
<evidence type="ECO:0000256" key="5">
    <source>
        <dbReference type="ARBA" id="ARBA00022692"/>
    </source>
</evidence>
<keyword evidence="7" id="KW-0915">Sodium</keyword>
<protein>
    <recommendedName>
        <fullName evidence="15">Sodium-coupled monocarboxylate transporter 1</fullName>
    </recommendedName>
</protein>
<feature type="transmembrane region" description="Helical" evidence="12">
    <location>
        <begin position="428"/>
        <end position="449"/>
    </location>
</feature>
<keyword evidence="9 12" id="KW-0472">Membrane</keyword>
<evidence type="ECO:0000256" key="1">
    <source>
        <dbReference type="ARBA" id="ARBA00004651"/>
    </source>
</evidence>
<keyword evidence="3" id="KW-0813">Transport</keyword>
<dbReference type="EMBL" id="JAWJWE010000038">
    <property type="protein sequence ID" value="KAK6623432.1"/>
    <property type="molecule type" value="Genomic_DNA"/>
</dbReference>
<evidence type="ECO:0000256" key="10">
    <source>
        <dbReference type="ARBA" id="ARBA00023201"/>
    </source>
</evidence>
<keyword evidence="4" id="KW-1003">Cell membrane</keyword>
<dbReference type="Pfam" id="PF00474">
    <property type="entry name" value="SSF"/>
    <property type="match status" value="1"/>
</dbReference>
<feature type="transmembrane region" description="Helical" evidence="12">
    <location>
        <begin position="295"/>
        <end position="318"/>
    </location>
</feature>
<evidence type="ECO:0000256" key="11">
    <source>
        <dbReference type="RuleBase" id="RU362091"/>
    </source>
</evidence>
<evidence type="ECO:0000256" key="7">
    <source>
        <dbReference type="ARBA" id="ARBA00023053"/>
    </source>
</evidence>
<keyword evidence="5 12" id="KW-0812">Transmembrane</keyword>
<dbReference type="NCBIfam" id="TIGR00813">
    <property type="entry name" value="sss"/>
    <property type="match status" value="1"/>
</dbReference>
<feature type="transmembrane region" description="Helical" evidence="12">
    <location>
        <begin position="526"/>
        <end position="552"/>
    </location>
</feature>
<evidence type="ECO:0000256" key="9">
    <source>
        <dbReference type="ARBA" id="ARBA00023136"/>
    </source>
</evidence>
<dbReference type="PANTHER" id="PTHR42985">
    <property type="entry name" value="SODIUM-COUPLED MONOCARBOXYLATE TRANSPORTER"/>
    <property type="match status" value="1"/>
</dbReference>
<evidence type="ECO:0000256" key="2">
    <source>
        <dbReference type="ARBA" id="ARBA00006434"/>
    </source>
</evidence>
<dbReference type="PANTHER" id="PTHR42985:SF39">
    <property type="entry name" value="GH10366P"/>
    <property type="match status" value="1"/>
</dbReference>
<organism evidence="13 14">
    <name type="scientific">Polyplax serrata</name>
    <name type="common">Common mouse louse</name>
    <dbReference type="NCBI Taxonomy" id="468196"/>
    <lineage>
        <taxon>Eukaryota</taxon>
        <taxon>Metazoa</taxon>
        <taxon>Ecdysozoa</taxon>
        <taxon>Arthropoda</taxon>
        <taxon>Hexapoda</taxon>
        <taxon>Insecta</taxon>
        <taxon>Pterygota</taxon>
        <taxon>Neoptera</taxon>
        <taxon>Paraneoptera</taxon>
        <taxon>Psocodea</taxon>
        <taxon>Troctomorpha</taxon>
        <taxon>Phthiraptera</taxon>
        <taxon>Anoplura</taxon>
        <taxon>Polyplacidae</taxon>
        <taxon>Polyplax</taxon>
    </lineage>
</organism>
<sequence>MTSGVKYRKVFGWEDYTVFAGMLLVSALIGIYHGFEFRGSKQKKKRVKETGSEHGSPNEFLMAGGKMSTLPVALSMLASFLSSITLMGQPAEVYLFGPGLWLMGLALLVAIPFLYYIFIPFFRKLNLTSAYEYFGKRFGRPFQFFASIFFTLQMLLFLALVLYAPALAMHQVTGINTVVVVVIMYFVVIFYTTIGGMKAVIWTDTFQILVLYTAVTAILIKGTIDVGGFGTVWSRNAENSRGNFFDFDFDMTKRYTFWSAFIGSAFLHLSVFGANQLQIQRYMTVQTVQAAKNMIWINAGGWTIVSLLTAYTGMLIFAKYYDCDPITTKEIKSPDQLFPLYVMDVLGEYKGFPGLFVAGIFSAGLSTVSTGVNSLAAIWFSELEGTTFKKNLKPKGAGLTVKILALVFGLSSFGLVFIVPYMGNLVPVAISLSSFFSGSFLGIFILGMFVPFSNVWGAFAGLTSGVGFVGWLAIGAQVALDQGYKLVDPLPLKVDGCSSLNQTLALLPVAEKVAKEPAFVLYRISFLWYSFIAIVVTVVVGVIVSAATHYLFSSTPFCDLRPTHSYQEVSKDGFRMTKPKNLGLIMADGREFEYWGITRWARACSLVQPTCISGF</sequence>
<keyword evidence="10" id="KW-0739">Sodium transport</keyword>
<reference evidence="13 14" key="1">
    <citation type="submission" date="2023-10" db="EMBL/GenBank/DDBJ databases">
        <title>Genomes of two closely related lineages of the louse Polyplax serrata with different host specificities.</title>
        <authorList>
            <person name="Martinu J."/>
            <person name="Tarabai H."/>
            <person name="Stefka J."/>
            <person name="Hypsa V."/>
        </authorList>
    </citation>
    <scope>NUCLEOTIDE SEQUENCE [LARGE SCALE GENOMIC DNA]</scope>
    <source>
        <strain evidence="13">HR10_N</strain>
    </source>
</reference>
<feature type="transmembrane region" description="Helical" evidence="12">
    <location>
        <begin position="175"/>
        <end position="194"/>
    </location>
</feature>
<accession>A0AAN8S8G5</accession>
<evidence type="ECO:0000256" key="6">
    <source>
        <dbReference type="ARBA" id="ARBA00022989"/>
    </source>
</evidence>
<dbReference type="AlphaFoldDB" id="A0AAN8S8G5"/>
<evidence type="ECO:0000313" key="14">
    <source>
        <dbReference type="Proteomes" id="UP001372834"/>
    </source>
</evidence>
<dbReference type="GO" id="GO:0015293">
    <property type="term" value="F:symporter activity"/>
    <property type="evidence" value="ECO:0007669"/>
    <property type="project" value="TreeGrafter"/>
</dbReference>